<dbReference type="Proteomes" id="UP001500416">
    <property type="component" value="Unassembled WGS sequence"/>
</dbReference>
<comment type="caution">
    <text evidence="2">The sequence shown here is derived from an EMBL/GenBank/DDBJ whole genome shotgun (WGS) entry which is preliminary data.</text>
</comment>
<sequence length="282" mass="31863">MANGSTTARRHQLSEFLRARRARITPEDVGMPSAGRRRTPGLRREEVAVLAGVGVSWYTWLEQGRDIRVSGEVLDAVGRALRLDEAEREHLYVLAGLNPPRTVRKDREVTPELRRLVDAWSPRPALLRDRYRNLLAINDGTRAVLGYDDTDHNCMISFFTNTRYREPYEHWASVAPAVVASFRAEAARTPDDPEFHRLVAELTAVSPEFAELWARHDVGVPAQAVKAVHHPEVGRLLFDTTTLTVTDHPDWYLELYNPRPGTGTAELVERLSRLRVVVAHPG</sequence>
<dbReference type="SMART" id="SM00530">
    <property type="entry name" value="HTH_XRE"/>
    <property type="match status" value="1"/>
</dbReference>
<dbReference type="PANTHER" id="PTHR35010">
    <property type="entry name" value="BLL4672 PROTEIN-RELATED"/>
    <property type="match status" value="1"/>
</dbReference>
<proteinExistence type="predicted"/>
<dbReference type="Gene3D" id="3.30.450.180">
    <property type="match status" value="1"/>
</dbReference>
<dbReference type="PANTHER" id="PTHR35010:SF3">
    <property type="entry name" value="BLL4873 PROTEIN"/>
    <property type="match status" value="1"/>
</dbReference>
<organism evidence="2 3">
    <name type="scientific">Saccharothrix mutabilis subsp. mutabilis</name>
    <dbReference type="NCBI Taxonomy" id="66855"/>
    <lineage>
        <taxon>Bacteria</taxon>
        <taxon>Bacillati</taxon>
        <taxon>Actinomycetota</taxon>
        <taxon>Actinomycetes</taxon>
        <taxon>Pseudonocardiales</taxon>
        <taxon>Pseudonocardiaceae</taxon>
        <taxon>Saccharothrix</taxon>
    </lineage>
</organism>
<dbReference type="Pfam" id="PF17765">
    <property type="entry name" value="MLTR_LBD"/>
    <property type="match status" value="1"/>
</dbReference>
<evidence type="ECO:0000313" key="3">
    <source>
        <dbReference type="Proteomes" id="UP001500416"/>
    </source>
</evidence>
<evidence type="ECO:0000259" key="1">
    <source>
        <dbReference type="SMART" id="SM00530"/>
    </source>
</evidence>
<dbReference type="EMBL" id="BAAABU010000001">
    <property type="protein sequence ID" value="GAA0208886.1"/>
    <property type="molecule type" value="Genomic_DNA"/>
</dbReference>
<gene>
    <name evidence="2" type="ORF">GCM10010492_03160</name>
</gene>
<reference evidence="3" key="1">
    <citation type="journal article" date="2019" name="Int. J. Syst. Evol. Microbiol.">
        <title>The Global Catalogue of Microorganisms (GCM) 10K type strain sequencing project: providing services to taxonomists for standard genome sequencing and annotation.</title>
        <authorList>
            <consortium name="The Broad Institute Genomics Platform"/>
            <consortium name="The Broad Institute Genome Sequencing Center for Infectious Disease"/>
            <person name="Wu L."/>
            <person name="Ma J."/>
        </authorList>
    </citation>
    <scope>NUCLEOTIDE SEQUENCE [LARGE SCALE GENOMIC DNA]</scope>
    <source>
        <strain evidence="3">JCM 3380</strain>
    </source>
</reference>
<protein>
    <submittedName>
        <fullName evidence="2">Helix-turn-helix transcriptional regulator</fullName>
    </submittedName>
</protein>
<keyword evidence="3" id="KW-1185">Reference proteome</keyword>
<dbReference type="RefSeq" id="WP_343931724.1">
    <property type="nucleotide sequence ID" value="NZ_BAAABU010000001.1"/>
</dbReference>
<name>A0ABP3CKX8_9PSEU</name>
<dbReference type="Gene3D" id="1.10.260.40">
    <property type="entry name" value="lambda repressor-like DNA-binding domains"/>
    <property type="match status" value="1"/>
</dbReference>
<accession>A0ABP3CKX8</accession>
<evidence type="ECO:0000313" key="2">
    <source>
        <dbReference type="EMBL" id="GAA0208886.1"/>
    </source>
</evidence>
<dbReference type="InterPro" id="IPR001387">
    <property type="entry name" value="Cro/C1-type_HTH"/>
</dbReference>
<dbReference type="Pfam" id="PF13560">
    <property type="entry name" value="HTH_31"/>
    <property type="match status" value="1"/>
</dbReference>
<dbReference type="InterPro" id="IPR010982">
    <property type="entry name" value="Lambda_DNA-bd_dom_sf"/>
</dbReference>
<feature type="domain" description="HTH cro/C1-type" evidence="1">
    <location>
        <begin position="16"/>
        <end position="88"/>
    </location>
</feature>
<dbReference type="InterPro" id="IPR041413">
    <property type="entry name" value="MLTR_LBD"/>
</dbReference>
<dbReference type="CDD" id="cd00093">
    <property type="entry name" value="HTH_XRE"/>
    <property type="match status" value="1"/>
</dbReference>